<dbReference type="AlphaFoldDB" id="A0A1S8WP34"/>
<protein>
    <recommendedName>
        <fullName evidence="1">Mediator of RNA polymerase II transcription subunit 14 RM2 domain-containing protein</fullName>
    </recommendedName>
</protein>
<dbReference type="GO" id="GO:0003712">
    <property type="term" value="F:transcription coregulator activity"/>
    <property type="evidence" value="ECO:0007669"/>
    <property type="project" value="InterPro"/>
</dbReference>
<dbReference type="Pfam" id="PF22981">
    <property type="entry name" value="RM2_Med14"/>
    <property type="match status" value="1"/>
</dbReference>
<name>A0A1S8WP34_OPIVI</name>
<keyword evidence="3" id="KW-1185">Reference proteome</keyword>
<dbReference type="GO" id="GO:0016592">
    <property type="term" value="C:mediator complex"/>
    <property type="evidence" value="ECO:0007669"/>
    <property type="project" value="InterPro"/>
</dbReference>
<proteinExistence type="predicted"/>
<evidence type="ECO:0000259" key="1">
    <source>
        <dbReference type="Pfam" id="PF22981"/>
    </source>
</evidence>
<reference evidence="2 3" key="1">
    <citation type="submission" date="2015-03" db="EMBL/GenBank/DDBJ databases">
        <title>Draft genome of the nematode, Opisthorchis viverrini.</title>
        <authorList>
            <person name="Mitreva M."/>
        </authorList>
    </citation>
    <scope>NUCLEOTIDE SEQUENCE [LARGE SCALE GENOMIC DNA]</scope>
    <source>
        <strain evidence="2">Khon Kaen</strain>
    </source>
</reference>
<organism evidence="2 3">
    <name type="scientific">Opisthorchis viverrini</name>
    <name type="common">Southeast Asian liver fluke</name>
    <dbReference type="NCBI Taxonomy" id="6198"/>
    <lineage>
        <taxon>Eukaryota</taxon>
        <taxon>Metazoa</taxon>
        <taxon>Spiralia</taxon>
        <taxon>Lophotrochozoa</taxon>
        <taxon>Platyhelminthes</taxon>
        <taxon>Trematoda</taxon>
        <taxon>Digenea</taxon>
        <taxon>Opisthorchiida</taxon>
        <taxon>Opisthorchiata</taxon>
        <taxon>Opisthorchiidae</taxon>
        <taxon>Opisthorchis</taxon>
    </lineage>
</organism>
<dbReference type="InterPro" id="IPR013947">
    <property type="entry name" value="Mediator_Med14"/>
</dbReference>
<evidence type="ECO:0000313" key="2">
    <source>
        <dbReference type="EMBL" id="OON16147.1"/>
    </source>
</evidence>
<dbReference type="GO" id="GO:0070847">
    <property type="term" value="C:core mediator complex"/>
    <property type="evidence" value="ECO:0007669"/>
    <property type="project" value="TreeGrafter"/>
</dbReference>
<evidence type="ECO:0000313" key="3">
    <source>
        <dbReference type="Proteomes" id="UP000243686"/>
    </source>
</evidence>
<feature type="domain" description="Mediator of RNA polymerase II transcription subunit 14 RM2" evidence="1">
    <location>
        <begin position="59"/>
        <end position="141"/>
    </location>
</feature>
<dbReference type="InterPro" id="IPR055113">
    <property type="entry name" value="Med14_RM2"/>
</dbReference>
<dbReference type="PANTHER" id="PTHR12809">
    <property type="entry name" value="MEDIATOR COMPLEX SUBUNIT"/>
    <property type="match status" value="1"/>
</dbReference>
<dbReference type="Proteomes" id="UP000243686">
    <property type="component" value="Unassembled WGS sequence"/>
</dbReference>
<dbReference type="GO" id="GO:0006357">
    <property type="term" value="P:regulation of transcription by RNA polymerase II"/>
    <property type="evidence" value="ECO:0007669"/>
    <property type="project" value="InterPro"/>
</dbReference>
<dbReference type="PANTHER" id="PTHR12809:SF2">
    <property type="entry name" value="MEDIATOR OF RNA POLYMERASE II TRANSCRIPTION SUBUNIT 14"/>
    <property type="match status" value="1"/>
</dbReference>
<feature type="non-terminal residue" evidence="2">
    <location>
        <position position="195"/>
    </location>
</feature>
<accession>A0A1S8WP34</accession>
<sequence>MSEATEQEQVVPRPRPDAVPLSVLIEFICQKIYTDLMRLVDFISLQLDVLHEQAQRARAKRPADQLVIEAYRPGHSMVLSYWHTLSRNQFQAQLCLDGKLQPTAYLLSIHADPVDPQRPLCVSHRPELPETQSHRIGTILQYRLSSPSLVLDSYPSTVKDLLVKVHLWPLAQGNHLSIEKLLARTIITRAEHILQ</sequence>
<dbReference type="EMBL" id="KV898590">
    <property type="protein sequence ID" value="OON16147.1"/>
    <property type="molecule type" value="Genomic_DNA"/>
</dbReference>
<gene>
    <name evidence="2" type="ORF">X801_08043</name>
</gene>